<dbReference type="GO" id="GO:0032993">
    <property type="term" value="C:protein-DNA complex"/>
    <property type="evidence" value="ECO:0007669"/>
    <property type="project" value="TreeGrafter"/>
</dbReference>
<dbReference type="RefSeq" id="WP_121679287.1">
    <property type="nucleotide sequence ID" value="NZ_RCVZ01000002.1"/>
</dbReference>
<dbReference type="Gene3D" id="1.10.10.10">
    <property type="entry name" value="Winged helix-like DNA-binding domain superfamily/Winged helix DNA-binding domain"/>
    <property type="match status" value="1"/>
</dbReference>
<dbReference type="InterPro" id="IPR039420">
    <property type="entry name" value="WalR-like"/>
</dbReference>
<reference evidence="11 12" key="1">
    <citation type="submission" date="2018-10" db="EMBL/GenBank/DDBJ databases">
        <title>Falsibacillus sp. genome draft.</title>
        <authorList>
            <person name="Shi S."/>
        </authorList>
    </citation>
    <scope>NUCLEOTIDE SEQUENCE [LARGE SCALE GENOMIC DNA]</scope>
    <source>
        <strain evidence="11 12">GY 10110</strain>
    </source>
</reference>
<dbReference type="Proteomes" id="UP000276770">
    <property type="component" value="Unassembled WGS sequence"/>
</dbReference>
<comment type="caution">
    <text evidence="11">The sequence shown here is derived from an EMBL/GenBank/DDBJ whole genome shotgun (WGS) entry which is preliminary data.</text>
</comment>
<dbReference type="Pfam" id="PF00072">
    <property type="entry name" value="Response_reg"/>
    <property type="match status" value="1"/>
</dbReference>
<evidence type="ECO:0000256" key="6">
    <source>
        <dbReference type="ARBA" id="ARBA00023163"/>
    </source>
</evidence>
<dbReference type="PANTHER" id="PTHR48111">
    <property type="entry name" value="REGULATOR OF RPOS"/>
    <property type="match status" value="1"/>
</dbReference>
<dbReference type="SMART" id="SM00448">
    <property type="entry name" value="REC"/>
    <property type="match status" value="1"/>
</dbReference>
<keyword evidence="6" id="KW-0804">Transcription</keyword>
<dbReference type="AlphaFoldDB" id="A0A3L7K2L1"/>
<dbReference type="SUPFAM" id="SSF52172">
    <property type="entry name" value="CheY-like"/>
    <property type="match status" value="1"/>
</dbReference>
<dbReference type="EMBL" id="RCVZ01000002">
    <property type="protein sequence ID" value="RLQ97337.1"/>
    <property type="molecule type" value="Genomic_DNA"/>
</dbReference>
<keyword evidence="5 8" id="KW-0238">DNA-binding</keyword>
<protein>
    <submittedName>
        <fullName evidence="11">DNA-binding response regulator</fullName>
    </submittedName>
</protein>
<dbReference type="Pfam" id="PF00486">
    <property type="entry name" value="Trans_reg_C"/>
    <property type="match status" value="1"/>
</dbReference>
<dbReference type="GO" id="GO:0006355">
    <property type="term" value="P:regulation of DNA-templated transcription"/>
    <property type="evidence" value="ECO:0007669"/>
    <property type="project" value="InterPro"/>
</dbReference>
<evidence type="ECO:0000256" key="4">
    <source>
        <dbReference type="ARBA" id="ARBA00023015"/>
    </source>
</evidence>
<organism evidence="11 12">
    <name type="scientific">Falsibacillus albus</name>
    <dbReference type="NCBI Taxonomy" id="2478915"/>
    <lineage>
        <taxon>Bacteria</taxon>
        <taxon>Bacillati</taxon>
        <taxon>Bacillota</taxon>
        <taxon>Bacilli</taxon>
        <taxon>Bacillales</taxon>
        <taxon>Bacillaceae</taxon>
        <taxon>Falsibacillus</taxon>
    </lineage>
</organism>
<evidence type="ECO:0000256" key="3">
    <source>
        <dbReference type="ARBA" id="ARBA00023012"/>
    </source>
</evidence>
<evidence type="ECO:0000259" key="9">
    <source>
        <dbReference type="PROSITE" id="PS50110"/>
    </source>
</evidence>
<dbReference type="GO" id="GO:0005829">
    <property type="term" value="C:cytosol"/>
    <property type="evidence" value="ECO:0007669"/>
    <property type="project" value="TreeGrafter"/>
</dbReference>
<dbReference type="InterPro" id="IPR016032">
    <property type="entry name" value="Sig_transdc_resp-reg_C-effctor"/>
</dbReference>
<comment type="subcellular location">
    <subcellularLocation>
        <location evidence="1">Cytoplasm</location>
    </subcellularLocation>
</comment>
<feature type="domain" description="OmpR/PhoB-type" evidence="10">
    <location>
        <begin position="128"/>
        <end position="222"/>
    </location>
</feature>
<dbReference type="Gene3D" id="3.40.50.2300">
    <property type="match status" value="1"/>
</dbReference>
<dbReference type="PROSITE" id="PS51755">
    <property type="entry name" value="OMPR_PHOB"/>
    <property type="match status" value="1"/>
</dbReference>
<accession>A0A3L7K2L1</accession>
<evidence type="ECO:0000256" key="2">
    <source>
        <dbReference type="ARBA" id="ARBA00022553"/>
    </source>
</evidence>
<evidence type="ECO:0000313" key="12">
    <source>
        <dbReference type="Proteomes" id="UP000276770"/>
    </source>
</evidence>
<dbReference type="PROSITE" id="PS50110">
    <property type="entry name" value="RESPONSE_REGULATORY"/>
    <property type="match status" value="1"/>
</dbReference>
<feature type="DNA-binding region" description="OmpR/PhoB-type" evidence="8">
    <location>
        <begin position="128"/>
        <end position="222"/>
    </location>
</feature>
<dbReference type="GO" id="GO:0000976">
    <property type="term" value="F:transcription cis-regulatory region binding"/>
    <property type="evidence" value="ECO:0007669"/>
    <property type="project" value="TreeGrafter"/>
</dbReference>
<dbReference type="SMART" id="SM00862">
    <property type="entry name" value="Trans_reg_C"/>
    <property type="match status" value="1"/>
</dbReference>
<feature type="domain" description="Response regulatory" evidence="9">
    <location>
        <begin position="4"/>
        <end position="117"/>
    </location>
</feature>
<dbReference type="InterPro" id="IPR036388">
    <property type="entry name" value="WH-like_DNA-bd_sf"/>
</dbReference>
<dbReference type="SUPFAM" id="SSF46894">
    <property type="entry name" value="C-terminal effector domain of the bipartite response regulators"/>
    <property type="match status" value="1"/>
</dbReference>
<dbReference type="OrthoDB" id="9790442at2"/>
<name>A0A3L7K2L1_9BACI</name>
<evidence type="ECO:0000256" key="1">
    <source>
        <dbReference type="ARBA" id="ARBA00004496"/>
    </source>
</evidence>
<dbReference type="InterPro" id="IPR001867">
    <property type="entry name" value="OmpR/PhoB-type_DNA-bd"/>
</dbReference>
<dbReference type="CDD" id="cd17574">
    <property type="entry name" value="REC_OmpR"/>
    <property type="match status" value="1"/>
</dbReference>
<dbReference type="Gene3D" id="6.10.250.690">
    <property type="match status" value="1"/>
</dbReference>
<keyword evidence="2 7" id="KW-0597">Phosphoprotein</keyword>
<evidence type="ECO:0000259" key="10">
    <source>
        <dbReference type="PROSITE" id="PS51755"/>
    </source>
</evidence>
<dbReference type="InterPro" id="IPR001789">
    <property type="entry name" value="Sig_transdc_resp-reg_receiver"/>
</dbReference>
<gene>
    <name evidence="11" type="ORF">D9X91_04090</name>
</gene>
<evidence type="ECO:0000256" key="8">
    <source>
        <dbReference type="PROSITE-ProRule" id="PRU01091"/>
    </source>
</evidence>
<evidence type="ECO:0000313" key="11">
    <source>
        <dbReference type="EMBL" id="RLQ97337.1"/>
    </source>
</evidence>
<sequence length="224" mass="26321">MSYRIYLVEDEKHLNSILTSYLKREGWEVASFHNGSDAVEAIPDHPDCWILDIMLPDMDGYQLLKNIKQHHEDVPVIYISARDSDLDRILGLELGGDDYIAKPFLPKELVIRTKKLLQRIYGKNKHALEVSTYGPYVVNELKRTIAYEDEHITLTSKEYDLFLFFYQNIGRAFSRDEILQCVWGSDYFGSDRVVDDLIRRLRKKLPYFQVETIYGYGYRLTDHV</sequence>
<feature type="modified residue" description="4-aspartylphosphate" evidence="7">
    <location>
        <position position="52"/>
    </location>
</feature>
<proteinExistence type="predicted"/>
<evidence type="ECO:0000256" key="5">
    <source>
        <dbReference type="ARBA" id="ARBA00023125"/>
    </source>
</evidence>
<dbReference type="PANTHER" id="PTHR48111:SF24">
    <property type="entry name" value="TRANSCRIPTIONAL REGULATORY PROTEIN CSSR"/>
    <property type="match status" value="1"/>
</dbReference>
<keyword evidence="12" id="KW-1185">Reference proteome</keyword>
<keyword evidence="3" id="KW-0902">Two-component regulatory system</keyword>
<dbReference type="InterPro" id="IPR011006">
    <property type="entry name" value="CheY-like_superfamily"/>
</dbReference>
<dbReference type="CDD" id="cd00383">
    <property type="entry name" value="trans_reg_C"/>
    <property type="match status" value="1"/>
</dbReference>
<keyword evidence="4" id="KW-0805">Transcription regulation</keyword>
<dbReference type="GO" id="GO:0000156">
    <property type="term" value="F:phosphorelay response regulator activity"/>
    <property type="evidence" value="ECO:0007669"/>
    <property type="project" value="TreeGrafter"/>
</dbReference>
<evidence type="ECO:0000256" key="7">
    <source>
        <dbReference type="PROSITE-ProRule" id="PRU00169"/>
    </source>
</evidence>